<evidence type="ECO:0000313" key="2">
    <source>
        <dbReference type="Proteomes" id="UP001209878"/>
    </source>
</evidence>
<gene>
    <name evidence="1" type="ORF">NP493_187g02007</name>
</gene>
<sequence>MSVDSVVFRLFQICDSIKSRPTLNYYSLPLSVSPPSLPTSIPSSLSLPLPPILPPLLLRHTISIQFSLFFPTLLCSSTPLFLHVFARHSFFVLVLSFSLRRTWIRSWLFAHIYTNVEAIYAIQSNCVIPAMLH</sequence>
<dbReference type="Proteomes" id="UP001209878">
    <property type="component" value="Unassembled WGS sequence"/>
</dbReference>
<name>A0AAD9P2P5_RIDPI</name>
<dbReference type="EMBL" id="JAODUO010000187">
    <property type="protein sequence ID" value="KAK2186840.1"/>
    <property type="molecule type" value="Genomic_DNA"/>
</dbReference>
<reference evidence="1" key="1">
    <citation type="journal article" date="2023" name="Mol. Biol. Evol.">
        <title>Third-Generation Sequencing Reveals the Adaptive Role of the Epigenome in Three Deep-Sea Polychaetes.</title>
        <authorList>
            <person name="Perez M."/>
            <person name="Aroh O."/>
            <person name="Sun Y."/>
            <person name="Lan Y."/>
            <person name="Juniper S.K."/>
            <person name="Young C.R."/>
            <person name="Angers B."/>
            <person name="Qian P.Y."/>
        </authorList>
    </citation>
    <scope>NUCLEOTIDE SEQUENCE</scope>
    <source>
        <strain evidence="1">R07B-5</strain>
    </source>
</reference>
<proteinExistence type="predicted"/>
<accession>A0AAD9P2P5</accession>
<evidence type="ECO:0000313" key="1">
    <source>
        <dbReference type="EMBL" id="KAK2186840.1"/>
    </source>
</evidence>
<dbReference type="AlphaFoldDB" id="A0AAD9P2P5"/>
<comment type="caution">
    <text evidence="1">The sequence shown here is derived from an EMBL/GenBank/DDBJ whole genome shotgun (WGS) entry which is preliminary data.</text>
</comment>
<keyword evidence="2" id="KW-1185">Reference proteome</keyword>
<organism evidence="1 2">
    <name type="scientific">Ridgeia piscesae</name>
    <name type="common">Tubeworm</name>
    <dbReference type="NCBI Taxonomy" id="27915"/>
    <lineage>
        <taxon>Eukaryota</taxon>
        <taxon>Metazoa</taxon>
        <taxon>Spiralia</taxon>
        <taxon>Lophotrochozoa</taxon>
        <taxon>Annelida</taxon>
        <taxon>Polychaeta</taxon>
        <taxon>Sedentaria</taxon>
        <taxon>Canalipalpata</taxon>
        <taxon>Sabellida</taxon>
        <taxon>Siboglinidae</taxon>
        <taxon>Ridgeia</taxon>
    </lineage>
</organism>
<protein>
    <submittedName>
        <fullName evidence="1">Uncharacterized protein</fullName>
    </submittedName>
</protein>